<feature type="region of interest" description="Disordered" evidence="2">
    <location>
        <begin position="1"/>
        <end position="31"/>
    </location>
</feature>
<dbReference type="InterPro" id="IPR004182">
    <property type="entry name" value="GRAM"/>
</dbReference>
<comment type="similarity">
    <text evidence="1">Belongs to the GEM family.</text>
</comment>
<gene>
    <name evidence="5" type="primary">LOC111437472</name>
</gene>
<dbReference type="Gene3D" id="2.30.29.30">
    <property type="entry name" value="Pleckstrin-homology domain (PH domain)/Phosphotyrosine-binding domain (PTB)"/>
    <property type="match status" value="1"/>
</dbReference>
<dbReference type="SMART" id="SM00568">
    <property type="entry name" value="GRAM"/>
    <property type="match status" value="1"/>
</dbReference>
<dbReference type="AlphaFoldDB" id="A0A6J1EXW0"/>
<dbReference type="PANTHER" id="PTHR31969">
    <property type="entry name" value="GEM-LIKE PROTEIN 2"/>
    <property type="match status" value="1"/>
</dbReference>
<dbReference type="Proteomes" id="UP000504609">
    <property type="component" value="Unplaced"/>
</dbReference>
<dbReference type="RefSeq" id="XP_022931233.1">
    <property type="nucleotide sequence ID" value="XM_023075465.1"/>
</dbReference>
<keyword evidence="4" id="KW-1185">Reference proteome</keyword>
<evidence type="ECO:0000259" key="3">
    <source>
        <dbReference type="SMART" id="SM00568"/>
    </source>
</evidence>
<name>A0A6J1EXW0_CUCMO</name>
<accession>A0A6J1EXW0</accession>
<evidence type="ECO:0000313" key="4">
    <source>
        <dbReference type="Proteomes" id="UP000504609"/>
    </source>
</evidence>
<organism evidence="4 5">
    <name type="scientific">Cucurbita moschata</name>
    <name type="common">Winter crookneck squash</name>
    <name type="synonym">Cucurbita pepo var. moschata</name>
    <dbReference type="NCBI Taxonomy" id="3662"/>
    <lineage>
        <taxon>Eukaryota</taxon>
        <taxon>Viridiplantae</taxon>
        <taxon>Streptophyta</taxon>
        <taxon>Embryophyta</taxon>
        <taxon>Tracheophyta</taxon>
        <taxon>Spermatophyta</taxon>
        <taxon>Magnoliopsida</taxon>
        <taxon>eudicotyledons</taxon>
        <taxon>Gunneridae</taxon>
        <taxon>Pentapetalae</taxon>
        <taxon>rosids</taxon>
        <taxon>fabids</taxon>
        <taxon>Cucurbitales</taxon>
        <taxon>Cucurbitaceae</taxon>
        <taxon>Cucurbiteae</taxon>
        <taxon>Cucurbita</taxon>
    </lineage>
</organism>
<protein>
    <submittedName>
        <fullName evidence="5">GEM-like protein 2 isoform X1</fullName>
    </submittedName>
</protein>
<dbReference type="InterPro" id="IPR037848">
    <property type="entry name" value="GEM-like"/>
</dbReference>
<feature type="compositionally biased region" description="Basic and acidic residues" evidence="2">
    <location>
        <begin position="1"/>
        <end position="10"/>
    </location>
</feature>
<reference evidence="5" key="1">
    <citation type="submission" date="2025-08" db="UniProtKB">
        <authorList>
            <consortium name="RefSeq"/>
        </authorList>
    </citation>
    <scope>IDENTIFICATION</scope>
    <source>
        <tissue evidence="5">Young leaves</tissue>
    </source>
</reference>
<dbReference type="KEGG" id="cmos:111437472"/>
<evidence type="ECO:0000256" key="2">
    <source>
        <dbReference type="SAM" id="MobiDB-lite"/>
    </source>
</evidence>
<dbReference type="GeneID" id="111437472"/>
<evidence type="ECO:0000313" key="5">
    <source>
        <dbReference type="RefSeq" id="XP_022931233.1"/>
    </source>
</evidence>
<evidence type="ECO:0000256" key="1">
    <source>
        <dbReference type="ARBA" id="ARBA00009414"/>
    </source>
</evidence>
<proteinExistence type="inferred from homology"/>
<dbReference type="InterPro" id="IPR011993">
    <property type="entry name" value="PH-like_dom_sf"/>
</dbReference>
<dbReference type="Pfam" id="PF02893">
    <property type="entry name" value="GRAM"/>
    <property type="match status" value="1"/>
</dbReference>
<sequence length="214" mass="23252">MSNRSERGKDNPYVQFSAASSSSAQPGKRDKMWDTLGRCGKMLEDYGKMAGEAVGNVWHHIKVSPSIADAAKARLVQGTKLLAEGGPEGVFQSTFGVLPGEKYLHSYACYLYAPSGPVNGTLYISTKRLAFCSESPVGNSPSPGLPQSAYYKVVIDLNRLATAHPSPNLLNPSEKDIHIFTKDGYEFWFVGFLSFSSALKSLNEALKHSHAQFG</sequence>
<feature type="domain" description="GRAM" evidence="3">
    <location>
        <begin position="89"/>
        <end position="167"/>
    </location>
</feature>